<feature type="region of interest" description="Disordered" evidence="4">
    <location>
        <begin position="595"/>
        <end position="641"/>
    </location>
</feature>
<evidence type="ECO:0000256" key="3">
    <source>
        <dbReference type="ARBA" id="ARBA00023212"/>
    </source>
</evidence>
<feature type="compositionally biased region" description="Polar residues" evidence="4">
    <location>
        <begin position="827"/>
        <end position="843"/>
    </location>
</feature>
<protein>
    <recommendedName>
        <fullName evidence="5">GAR domain-containing protein</fullName>
    </recommendedName>
</protein>
<keyword evidence="7" id="KW-1185">Reference proteome</keyword>
<dbReference type="Gene3D" id="3.30.920.20">
    <property type="entry name" value="Gas2-like domain"/>
    <property type="match status" value="1"/>
</dbReference>
<feature type="region of interest" description="Disordered" evidence="4">
    <location>
        <begin position="352"/>
        <end position="384"/>
    </location>
</feature>
<dbReference type="PROSITE" id="PS51460">
    <property type="entry name" value="GAR"/>
    <property type="match status" value="1"/>
</dbReference>
<accession>A0A9W4UQJ0</accession>
<feature type="region of interest" description="Disordered" evidence="4">
    <location>
        <begin position="1"/>
        <end position="47"/>
    </location>
</feature>
<dbReference type="OrthoDB" id="5409589at2759"/>
<evidence type="ECO:0000313" key="7">
    <source>
        <dbReference type="Proteomes" id="UP001152607"/>
    </source>
</evidence>
<dbReference type="InterPro" id="IPR003108">
    <property type="entry name" value="GAR_dom"/>
</dbReference>
<dbReference type="SUPFAM" id="SSF143575">
    <property type="entry name" value="GAS2 domain-like"/>
    <property type="match status" value="1"/>
</dbReference>
<feature type="compositionally biased region" description="Low complexity" evidence="4">
    <location>
        <begin position="484"/>
        <end position="494"/>
    </location>
</feature>
<dbReference type="InterPro" id="IPR036534">
    <property type="entry name" value="GAR_dom_sf"/>
</dbReference>
<reference evidence="6" key="1">
    <citation type="submission" date="2023-01" db="EMBL/GenBank/DDBJ databases">
        <authorList>
            <person name="Van Ghelder C."/>
            <person name="Rancurel C."/>
        </authorList>
    </citation>
    <scope>NUCLEOTIDE SEQUENCE</scope>
    <source>
        <strain evidence="6">CNCM I-4278</strain>
    </source>
</reference>
<feature type="domain" description="GAR" evidence="5">
    <location>
        <begin position="619"/>
        <end position="701"/>
    </location>
</feature>
<keyword evidence="3" id="KW-0206">Cytoskeleton</keyword>
<dbReference type="AlphaFoldDB" id="A0A9W4UQJ0"/>
<feature type="region of interest" description="Disordered" evidence="4">
    <location>
        <begin position="720"/>
        <end position="778"/>
    </location>
</feature>
<feature type="region of interest" description="Disordered" evidence="4">
    <location>
        <begin position="408"/>
        <end position="434"/>
    </location>
</feature>
<evidence type="ECO:0000313" key="6">
    <source>
        <dbReference type="EMBL" id="CAI6339297.1"/>
    </source>
</evidence>
<dbReference type="GO" id="GO:0008017">
    <property type="term" value="F:microtubule binding"/>
    <property type="evidence" value="ECO:0007669"/>
    <property type="project" value="InterPro"/>
</dbReference>
<dbReference type="EMBL" id="CAOQHR010000009">
    <property type="protein sequence ID" value="CAI6339297.1"/>
    <property type="molecule type" value="Genomic_DNA"/>
</dbReference>
<dbReference type="GO" id="GO:0005856">
    <property type="term" value="C:cytoskeleton"/>
    <property type="evidence" value="ECO:0007669"/>
    <property type="project" value="UniProtKB-SubCell"/>
</dbReference>
<feature type="region of interest" description="Disordered" evidence="4">
    <location>
        <begin position="827"/>
        <end position="900"/>
    </location>
</feature>
<proteinExistence type="predicted"/>
<evidence type="ECO:0000256" key="4">
    <source>
        <dbReference type="SAM" id="MobiDB-lite"/>
    </source>
</evidence>
<comment type="subcellular location">
    <subcellularLocation>
        <location evidence="1">Cytoplasm</location>
        <location evidence="1">Cytoskeleton</location>
    </subcellularLocation>
</comment>
<organism evidence="6 7">
    <name type="scientific">Periconia digitata</name>
    <dbReference type="NCBI Taxonomy" id="1303443"/>
    <lineage>
        <taxon>Eukaryota</taxon>
        <taxon>Fungi</taxon>
        <taxon>Dikarya</taxon>
        <taxon>Ascomycota</taxon>
        <taxon>Pezizomycotina</taxon>
        <taxon>Dothideomycetes</taxon>
        <taxon>Pleosporomycetidae</taxon>
        <taxon>Pleosporales</taxon>
        <taxon>Massarineae</taxon>
        <taxon>Periconiaceae</taxon>
        <taxon>Periconia</taxon>
    </lineage>
</organism>
<feature type="compositionally biased region" description="Polar residues" evidence="4">
    <location>
        <begin position="740"/>
        <end position="752"/>
    </location>
</feature>
<comment type="caution">
    <text evidence="6">The sequence shown here is derived from an EMBL/GenBank/DDBJ whole genome shotgun (WGS) entry which is preliminary data.</text>
</comment>
<name>A0A9W4UQJ0_9PLEO</name>
<dbReference type="Proteomes" id="UP001152607">
    <property type="component" value="Unassembled WGS sequence"/>
</dbReference>
<dbReference type="Pfam" id="PF02187">
    <property type="entry name" value="GAS2"/>
    <property type="match status" value="1"/>
</dbReference>
<keyword evidence="2" id="KW-0963">Cytoplasm</keyword>
<feature type="region of interest" description="Disordered" evidence="4">
    <location>
        <begin position="450"/>
        <end position="562"/>
    </location>
</feature>
<feature type="compositionally biased region" description="Polar residues" evidence="4">
    <location>
        <begin position="632"/>
        <end position="641"/>
    </location>
</feature>
<evidence type="ECO:0000256" key="2">
    <source>
        <dbReference type="ARBA" id="ARBA00022490"/>
    </source>
</evidence>
<evidence type="ECO:0000259" key="5">
    <source>
        <dbReference type="PROSITE" id="PS51460"/>
    </source>
</evidence>
<sequence length="900" mass="99977">MLSSPPRLLAPTSSPFRPPSPTMSPSGRRHRSHATSDETHLRQLSPELTLRAFTQQPMPFDTSRDEYKIFACIHTLTPAERDLGARVAKAAQRLKSWTSELAQWKWSGSFQPPSEQFREQRRKSLELRIREHIRNPDASQVPVLEYWGSMLSVEVEAHEARLDEISDELIHLDIEELKEHVLDMHPSGRSPTPSANVESSRRAYTPVDDFSFLITQTLLSALPHHFLLKDRLSTWTARVTILREAPRFLEDLKTTQKAMRLGWKTLSAPEDNSDAAFSTWKHAVDTVSEVLRTRTGSLGHLLDRWLDTLEGRDDCLPDEWIDKFEGLETEFTRWTQDAHARSIVFDVRRNTPRDTRVDSGSNLRTPSLEHGPTEDESPMEGAVNDPASIASTQKEETRIATAYKSDIPQLSYTVPEENGTEDNNLPNNSDEDSVFEEGDTVIHNDLEESFVEDDRSQLGPDSSFISFTDEADAGSVKRPETPTSRRSSIHSITSDMDVSFSSSPPDDAMDESPSANRAVRAPRPALNAAMRKRRTNRESADTFVESAPWPPTQFSHKAPHTADDLESKISDILTTIPAYIRLTTGAGKEVRNAKSARRVTSKSSRGYLRAQSSYSSMKSPELTLSPAKNDPDSNAFSGRKSTSALRADNDIKLYHLTQPGKEKPQKLFIRRVGENGERVMVRVGGGWADLGEYLRSYAEHHGRRTVSSDKFEILGLEIPNFESTPSRPGSVMSRGDRRSSGTQAGSTRTTPVKSFESTISTEEPPPPMPDFTPAAHTGGIDEALASSTGSAKSWQGNEVGLAGPKARKLDLSDDKLEWVDSMMKQARSVSGSTIPKPSIQQTDRVGGTSRNESRTESRNGSRIASRNGGPKKQQSQEFGTLGKVGGTKRIFLRGGALNEH</sequence>
<evidence type="ECO:0000256" key="1">
    <source>
        <dbReference type="ARBA" id="ARBA00004245"/>
    </source>
</evidence>
<gene>
    <name evidence="6" type="ORF">PDIGIT_LOCUS12451</name>
</gene>